<dbReference type="Gene3D" id="1.10.287.110">
    <property type="entry name" value="DnaJ domain"/>
    <property type="match status" value="1"/>
</dbReference>
<dbReference type="Proteomes" id="UP000187406">
    <property type="component" value="Unassembled WGS sequence"/>
</dbReference>
<dbReference type="AlphaFoldDB" id="A0A1Q3B238"/>
<keyword evidence="5" id="KW-1185">Reference proteome</keyword>
<dbReference type="CDD" id="cd06257">
    <property type="entry name" value="DnaJ"/>
    <property type="match status" value="1"/>
</dbReference>
<dbReference type="STRING" id="3775.A0A1Q3B238"/>
<feature type="region of interest" description="Disordered" evidence="2">
    <location>
        <begin position="82"/>
        <end position="109"/>
    </location>
</feature>
<feature type="compositionally biased region" description="Polar residues" evidence="2">
    <location>
        <begin position="225"/>
        <end position="240"/>
    </location>
</feature>
<gene>
    <name evidence="4" type="ORF">CFOL_v3_05459</name>
</gene>
<proteinExistence type="predicted"/>
<comment type="caution">
    <text evidence="4">The sequence shown here is derived from an EMBL/GenBank/DDBJ whole genome shotgun (WGS) entry which is preliminary data.</text>
</comment>
<dbReference type="InterPro" id="IPR036869">
    <property type="entry name" value="J_dom_sf"/>
</dbReference>
<accession>A0A1Q3B238</accession>
<dbReference type="PANTHER" id="PTHR36335">
    <property type="entry name" value="CHAPERONE DNAJ-DOMAIN SUPERFAMILY PROTEIN"/>
    <property type="match status" value="1"/>
</dbReference>
<feature type="domain" description="J" evidence="3">
    <location>
        <begin position="419"/>
        <end position="483"/>
    </location>
</feature>
<reference evidence="5" key="1">
    <citation type="submission" date="2016-04" db="EMBL/GenBank/DDBJ databases">
        <title>Cephalotus genome sequencing.</title>
        <authorList>
            <person name="Fukushima K."/>
            <person name="Hasebe M."/>
            <person name="Fang X."/>
        </authorList>
    </citation>
    <scope>NUCLEOTIDE SEQUENCE [LARGE SCALE GENOMIC DNA]</scope>
    <source>
        <strain evidence="5">cv. St1</strain>
    </source>
</reference>
<dbReference type="InParanoid" id="A0A1Q3B238"/>
<feature type="region of interest" description="Disordered" evidence="2">
    <location>
        <begin position="285"/>
        <end position="314"/>
    </location>
</feature>
<feature type="coiled-coil region" evidence="1">
    <location>
        <begin position="344"/>
        <end position="413"/>
    </location>
</feature>
<dbReference type="PANTHER" id="PTHR36335:SF2">
    <property type="entry name" value="J DOMAIN-CONTAINING PROTEIN"/>
    <property type="match status" value="1"/>
</dbReference>
<dbReference type="SUPFAM" id="SSF46565">
    <property type="entry name" value="Chaperone J-domain"/>
    <property type="match status" value="1"/>
</dbReference>
<sequence length="483" mass="54707">MSRGQSQQRINSRGRALKRCKGKGKASNVIDVDIDKKSNFIIIDPPELYKRTFHGIRISENDNTPPYPDVILIDDDEFENCSTSQNDFEGNGDDNFSSSTKSQPASCQSHKSLGVDVQYQVITGRKPSFKSSKWCQDADSLEILSQHQHKFHFGSSSTWSENDGSDCEIIEDPIGNIREQWEKASLKKKTSVSLSKGRPGTKDQVSSSGLSTNCQDNGEVDKGTDQTAEAQIPSGSSNTNDHCEDVVGDTSQNSNTEELSEDLKHATEQDKRYKTPAFFSHNVNESVPESLSSAEQQDENHPLSPDLDSDGPPKVQNYIIGEREMLKKTDAYKRAEEEEWACRQRELQIQAEEARRLRKKKRAESVRILEMERRQKQRVEEIREAQKKNEENVNLKEQLRIEVRRELNQVEAKCRDMASLLRDLGIYVGGGLYPSSAEVHAAYKQALLRFHPDRASRDNVRDQVEAEEKFKLISHAKEKLACT</sequence>
<evidence type="ECO:0000256" key="2">
    <source>
        <dbReference type="SAM" id="MobiDB-lite"/>
    </source>
</evidence>
<evidence type="ECO:0000256" key="1">
    <source>
        <dbReference type="SAM" id="Coils"/>
    </source>
</evidence>
<feature type="compositionally biased region" description="Polar residues" evidence="2">
    <location>
        <begin position="285"/>
        <end position="295"/>
    </location>
</feature>
<feature type="compositionally biased region" description="Low complexity" evidence="2">
    <location>
        <begin position="302"/>
        <end position="313"/>
    </location>
</feature>
<name>A0A1Q3B238_CEPFO</name>
<evidence type="ECO:0000313" key="4">
    <source>
        <dbReference type="EMBL" id="GAV61934.1"/>
    </source>
</evidence>
<protein>
    <submittedName>
        <fullName evidence="4">DnaJ domain-containing protein</fullName>
    </submittedName>
</protein>
<keyword evidence="1" id="KW-0175">Coiled coil</keyword>
<dbReference type="OrthoDB" id="498970at2759"/>
<feature type="region of interest" description="Disordered" evidence="2">
    <location>
        <begin position="188"/>
        <end position="268"/>
    </location>
</feature>
<dbReference type="EMBL" id="BDDD01000232">
    <property type="protein sequence ID" value="GAV61934.1"/>
    <property type="molecule type" value="Genomic_DNA"/>
</dbReference>
<dbReference type="InterPro" id="IPR001623">
    <property type="entry name" value="DnaJ_domain"/>
</dbReference>
<evidence type="ECO:0000259" key="3">
    <source>
        <dbReference type="PROSITE" id="PS50076"/>
    </source>
</evidence>
<dbReference type="PROSITE" id="PS50076">
    <property type="entry name" value="DNAJ_2"/>
    <property type="match status" value="1"/>
</dbReference>
<feature type="compositionally biased region" description="Polar residues" evidence="2">
    <location>
        <begin position="203"/>
        <end position="216"/>
    </location>
</feature>
<organism evidence="4 5">
    <name type="scientific">Cephalotus follicularis</name>
    <name type="common">Albany pitcher plant</name>
    <dbReference type="NCBI Taxonomy" id="3775"/>
    <lineage>
        <taxon>Eukaryota</taxon>
        <taxon>Viridiplantae</taxon>
        <taxon>Streptophyta</taxon>
        <taxon>Embryophyta</taxon>
        <taxon>Tracheophyta</taxon>
        <taxon>Spermatophyta</taxon>
        <taxon>Magnoliopsida</taxon>
        <taxon>eudicotyledons</taxon>
        <taxon>Gunneridae</taxon>
        <taxon>Pentapetalae</taxon>
        <taxon>rosids</taxon>
        <taxon>fabids</taxon>
        <taxon>Oxalidales</taxon>
        <taxon>Cephalotaceae</taxon>
        <taxon>Cephalotus</taxon>
    </lineage>
</organism>
<evidence type="ECO:0000313" key="5">
    <source>
        <dbReference type="Proteomes" id="UP000187406"/>
    </source>
</evidence>